<evidence type="ECO:0000313" key="2">
    <source>
        <dbReference type="Proteomes" id="UP001595547"/>
    </source>
</evidence>
<dbReference type="Pfam" id="PF02620">
    <property type="entry name" value="YceD"/>
    <property type="match status" value="1"/>
</dbReference>
<protein>
    <submittedName>
        <fullName evidence="1">YceD family protein</fullName>
    </submittedName>
</protein>
<gene>
    <name evidence="1" type="ORF">ACFOGH_04440</name>
</gene>
<sequence length="190" mass="20420">MTDTDAANPGLPTQPYRSALVSGRKPLRFTFAPDEAARRQIAAALDLIELPEFTFKGELAPFGRADVTLRADLTALVVQPCSITLAPVRSKLTDTTERRYAYDYAQPDADELEIPEDDIEALPETIDIAAVAIEALALALPLYPRARGAEFTEAAFAAPGVEPLQSADLKPFAGLAALADKLKKPEEPTA</sequence>
<keyword evidence="2" id="KW-1185">Reference proteome</keyword>
<accession>A0ABV7IUP9</accession>
<comment type="caution">
    <text evidence="1">The sequence shown here is derived from an EMBL/GenBank/DDBJ whole genome shotgun (WGS) entry which is preliminary data.</text>
</comment>
<reference evidence="2" key="1">
    <citation type="journal article" date="2019" name="Int. J. Syst. Evol. Microbiol.">
        <title>The Global Catalogue of Microorganisms (GCM) 10K type strain sequencing project: providing services to taxonomists for standard genome sequencing and annotation.</title>
        <authorList>
            <consortium name="The Broad Institute Genomics Platform"/>
            <consortium name="The Broad Institute Genome Sequencing Center for Infectious Disease"/>
            <person name="Wu L."/>
            <person name="Ma J."/>
        </authorList>
    </citation>
    <scope>NUCLEOTIDE SEQUENCE [LARGE SCALE GENOMIC DNA]</scope>
    <source>
        <strain evidence="2">KCTC 52039</strain>
    </source>
</reference>
<dbReference type="EMBL" id="JBHRTO010000001">
    <property type="protein sequence ID" value="MFC3180230.1"/>
    <property type="molecule type" value="Genomic_DNA"/>
</dbReference>
<dbReference type="RefSeq" id="WP_380071861.1">
    <property type="nucleotide sequence ID" value="NZ_JBHRTO010000001.1"/>
</dbReference>
<organism evidence="1 2">
    <name type="scientific">Cypionkella sinensis</name>
    <dbReference type="NCBI Taxonomy" id="1756043"/>
    <lineage>
        <taxon>Bacteria</taxon>
        <taxon>Pseudomonadati</taxon>
        <taxon>Pseudomonadota</taxon>
        <taxon>Alphaproteobacteria</taxon>
        <taxon>Rhodobacterales</taxon>
        <taxon>Paracoccaceae</taxon>
        <taxon>Cypionkella</taxon>
    </lineage>
</organism>
<name>A0ABV7IUP9_9RHOB</name>
<dbReference type="InterPro" id="IPR003772">
    <property type="entry name" value="YceD"/>
</dbReference>
<evidence type="ECO:0000313" key="1">
    <source>
        <dbReference type="EMBL" id="MFC3180230.1"/>
    </source>
</evidence>
<dbReference type="Proteomes" id="UP001595547">
    <property type="component" value="Unassembled WGS sequence"/>
</dbReference>
<proteinExistence type="predicted"/>